<sequence>MILCWLNIYKWRLFLLSELLRGGGGLLGVVRYPYSQLKASHPGTLRSVLLVVFRMKVLHQNA</sequence>
<dbReference type="EMBL" id="JXTB01000561">
    <property type="protein sequence ID" value="PON36623.1"/>
    <property type="molecule type" value="Genomic_DNA"/>
</dbReference>
<keyword evidence="2" id="KW-1185">Reference proteome</keyword>
<protein>
    <submittedName>
        <fullName evidence="1">Uncharacterized protein</fullName>
    </submittedName>
</protein>
<evidence type="ECO:0000313" key="1">
    <source>
        <dbReference type="EMBL" id="PON36623.1"/>
    </source>
</evidence>
<gene>
    <name evidence="1" type="ORF">PanWU01x14_326920</name>
</gene>
<dbReference type="Proteomes" id="UP000237105">
    <property type="component" value="Unassembled WGS sequence"/>
</dbReference>
<name>A0A2P5AJA9_PARAD</name>
<comment type="caution">
    <text evidence="1">The sequence shown here is derived from an EMBL/GenBank/DDBJ whole genome shotgun (WGS) entry which is preliminary data.</text>
</comment>
<reference evidence="2" key="1">
    <citation type="submission" date="2016-06" db="EMBL/GenBank/DDBJ databases">
        <title>Parallel loss of symbiosis genes in relatives of nitrogen-fixing non-legume Parasponia.</title>
        <authorList>
            <person name="Van Velzen R."/>
            <person name="Holmer R."/>
            <person name="Bu F."/>
            <person name="Rutten L."/>
            <person name="Van Zeijl A."/>
            <person name="Liu W."/>
            <person name="Santuari L."/>
            <person name="Cao Q."/>
            <person name="Sharma T."/>
            <person name="Shen D."/>
            <person name="Roswanjaya Y."/>
            <person name="Wardhani T."/>
            <person name="Kalhor M.S."/>
            <person name="Jansen J."/>
            <person name="Van den Hoogen J."/>
            <person name="Gungor B."/>
            <person name="Hartog M."/>
            <person name="Hontelez J."/>
            <person name="Verver J."/>
            <person name="Yang W.-C."/>
            <person name="Schijlen E."/>
            <person name="Repin R."/>
            <person name="Schilthuizen M."/>
            <person name="Schranz E."/>
            <person name="Heidstra R."/>
            <person name="Miyata K."/>
            <person name="Fedorova E."/>
            <person name="Kohlen W."/>
            <person name="Bisseling T."/>
            <person name="Smit S."/>
            <person name="Geurts R."/>
        </authorList>
    </citation>
    <scope>NUCLEOTIDE SEQUENCE [LARGE SCALE GENOMIC DNA]</scope>
    <source>
        <strain evidence="2">cv. WU1-14</strain>
    </source>
</reference>
<evidence type="ECO:0000313" key="2">
    <source>
        <dbReference type="Proteomes" id="UP000237105"/>
    </source>
</evidence>
<dbReference type="AlphaFoldDB" id="A0A2P5AJA9"/>
<accession>A0A2P5AJA9</accession>
<organism evidence="1 2">
    <name type="scientific">Parasponia andersonii</name>
    <name type="common">Sponia andersonii</name>
    <dbReference type="NCBI Taxonomy" id="3476"/>
    <lineage>
        <taxon>Eukaryota</taxon>
        <taxon>Viridiplantae</taxon>
        <taxon>Streptophyta</taxon>
        <taxon>Embryophyta</taxon>
        <taxon>Tracheophyta</taxon>
        <taxon>Spermatophyta</taxon>
        <taxon>Magnoliopsida</taxon>
        <taxon>eudicotyledons</taxon>
        <taxon>Gunneridae</taxon>
        <taxon>Pentapetalae</taxon>
        <taxon>rosids</taxon>
        <taxon>fabids</taxon>
        <taxon>Rosales</taxon>
        <taxon>Cannabaceae</taxon>
        <taxon>Parasponia</taxon>
    </lineage>
</organism>
<proteinExistence type="predicted"/>